<accession>A0A8J7JXU2</accession>
<dbReference type="Proteomes" id="UP000640333">
    <property type="component" value="Unassembled WGS sequence"/>
</dbReference>
<keyword evidence="2" id="KW-1185">Reference proteome</keyword>
<comment type="caution">
    <text evidence="1">The sequence shown here is derived from an EMBL/GenBank/DDBJ whole genome shotgun (WGS) entry which is preliminary data.</text>
</comment>
<organism evidence="1 2">
    <name type="scientific">Pontibacterium sinense</name>
    <dbReference type="NCBI Taxonomy" id="2781979"/>
    <lineage>
        <taxon>Bacteria</taxon>
        <taxon>Pseudomonadati</taxon>
        <taxon>Pseudomonadota</taxon>
        <taxon>Gammaproteobacteria</taxon>
        <taxon>Oceanospirillales</taxon>
        <taxon>Oceanospirillaceae</taxon>
        <taxon>Pontibacterium</taxon>
    </lineage>
</organism>
<evidence type="ECO:0000313" key="1">
    <source>
        <dbReference type="EMBL" id="MBE9396663.1"/>
    </source>
</evidence>
<evidence type="ECO:0008006" key="3">
    <source>
        <dbReference type="Google" id="ProtNLM"/>
    </source>
</evidence>
<name>A0A8J7JXU2_9GAMM</name>
<evidence type="ECO:0000313" key="2">
    <source>
        <dbReference type="Proteomes" id="UP000640333"/>
    </source>
</evidence>
<dbReference type="RefSeq" id="WP_193952220.1">
    <property type="nucleotide sequence ID" value="NZ_JADEYS010000004.1"/>
</dbReference>
<protein>
    <recommendedName>
        <fullName evidence="3">RRM domain-containing protein</fullName>
    </recommendedName>
</protein>
<dbReference type="AlphaFoldDB" id="A0A8J7JXU2"/>
<sequence length="86" mass="10225">MEKIQMIIAINNLPSDTSIHDVCELFFSDNRIENISFSEEGNAERVIAWIRFNQMSRVELNRNVGRLNQHFHKQRRLEAYAPLFFN</sequence>
<proteinExistence type="predicted"/>
<gene>
    <name evidence="1" type="ORF">IOQ59_05240</name>
</gene>
<dbReference type="EMBL" id="JADEYS010000004">
    <property type="protein sequence ID" value="MBE9396663.1"/>
    <property type="molecule type" value="Genomic_DNA"/>
</dbReference>
<reference evidence="1" key="1">
    <citation type="submission" date="2020-10" db="EMBL/GenBank/DDBJ databases">
        <title>Bacterium isolated from coastal waters sediment.</title>
        <authorList>
            <person name="Chen R.-J."/>
            <person name="Lu D.-C."/>
            <person name="Zhu K.-L."/>
            <person name="Du Z.-J."/>
        </authorList>
    </citation>
    <scope>NUCLEOTIDE SEQUENCE</scope>
    <source>
        <strain evidence="1">N1Y112</strain>
    </source>
</reference>